<dbReference type="InterPro" id="IPR026046">
    <property type="entry name" value="UBIAD1"/>
</dbReference>
<dbReference type="Pfam" id="PF01040">
    <property type="entry name" value="UbiA"/>
    <property type="match status" value="1"/>
</dbReference>
<dbReference type="UniPathway" id="UPA00079"/>
<keyword evidence="4" id="KW-1003">Cell membrane</keyword>
<protein>
    <submittedName>
        <fullName evidence="10">Prenyltransferase</fullName>
    </submittedName>
</protein>
<feature type="transmembrane region" description="Helical" evidence="9">
    <location>
        <begin position="284"/>
        <end position="307"/>
    </location>
</feature>
<dbReference type="EMBL" id="VZPB01000061">
    <property type="protein sequence ID" value="KAB0575753.1"/>
    <property type="molecule type" value="Genomic_DNA"/>
</dbReference>
<sequence length="310" mass="32402">MRETSIRARPRRWLLASRPGFIVVTVVAAALGIAQAQACGCGWDAPAAVATLLLATLAHAAINLYNDYGDAVGGSDAVNTGRLFPFSGGSRVIQDGVFTARQVRDAARMLGIVVVGGGLALAARAGPGLLLVGLCGLLLGWAYSSPRVALMSRGLGELSVGLAWWGIVVGADYVQRHGFSAIAALSGVSIALLVTAILWAAEFPDAVADAQVGKRTLVVRWGPVPAAWGYTALVLLAHAWVALWWAWQWLPSTAWWGLGSAPLSLAAAGLLLRRARQPQRLRPVMALSIAAAVLHGGLLTAAFLAIARLR</sequence>
<evidence type="ECO:0000256" key="6">
    <source>
        <dbReference type="ARBA" id="ARBA00022692"/>
    </source>
</evidence>
<comment type="subcellular location">
    <subcellularLocation>
        <location evidence="1">Membrane</location>
        <topology evidence="1">Multi-pass membrane protein</topology>
    </subcellularLocation>
</comment>
<feature type="transmembrane region" description="Helical" evidence="9">
    <location>
        <begin position="181"/>
        <end position="201"/>
    </location>
</feature>
<dbReference type="GO" id="GO:0004659">
    <property type="term" value="F:prenyltransferase activity"/>
    <property type="evidence" value="ECO:0007669"/>
    <property type="project" value="InterPro"/>
</dbReference>
<comment type="pathway">
    <text evidence="2">Quinol/quinone metabolism; menaquinone biosynthesis.</text>
</comment>
<dbReference type="Proteomes" id="UP000430120">
    <property type="component" value="Unassembled WGS sequence"/>
</dbReference>
<proteinExistence type="predicted"/>
<keyword evidence="8 9" id="KW-0472">Membrane</keyword>
<dbReference type="GO" id="GO:0016020">
    <property type="term" value="C:membrane"/>
    <property type="evidence" value="ECO:0007669"/>
    <property type="project" value="UniProtKB-SubCell"/>
</dbReference>
<organism evidence="10 11">
    <name type="scientific">Ideonella dechloratans</name>
    <dbReference type="NCBI Taxonomy" id="36863"/>
    <lineage>
        <taxon>Bacteria</taxon>
        <taxon>Pseudomonadati</taxon>
        <taxon>Pseudomonadota</taxon>
        <taxon>Betaproteobacteria</taxon>
        <taxon>Burkholderiales</taxon>
        <taxon>Sphaerotilaceae</taxon>
        <taxon>Ideonella</taxon>
    </lineage>
</organism>
<dbReference type="PANTHER" id="PTHR13929:SF0">
    <property type="entry name" value="UBIA PRENYLTRANSFERASE DOMAIN-CONTAINING PROTEIN 1"/>
    <property type="match status" value="1"/>
</dbReference>
<evidence type="ECO:0000256" key="5">
    <source>
        <dbReference type="ARBA" id="ARBA00022679"/>
    </source>
</evidence>
<evidence type="ECO:0000256" key="7">
    <source>
        <dbReference type="ARBA" id="ARBA00022989"/>
    </source>
</evidence>
<evidence type="ECO:0000256" key="9">
    <source>
        <dbReference type="SAM" id="Phobius"/>
    </source>
</evidence>
<feature type="transmembrane region" description="Helical" evidence="9">
    <location>
        <begin position="222"/>
        <end position="247"/>
    </location>
</feature>
<dbReference type="GO" id="GO:0042371">
    <property type="term" value="P:vitamin K biosynthetic process"/>
    <property type="evidence" value="ECO:0007669"/>
    <property type="project" value="TreeGrafter"/>
</dbReference>
<evidence type="ECO:0000256" key="4">
    <source>
        <dbReference type="ARBA" id="ARBA00022475"/>
    </source>
</evidence>
<evidence type="ECO:0000256" key="8">
    <source>
        <dbReference type="ARBA" id="ARBA00023136"/>
    </source>
</evidence>
<feature type="transmembrane region" description="Helical" evidence="9">
    <location>
        <begin position="129"/>
        <end position="146"/>
    </location>
</feature>
<dbReference type="Gene3D" id="1.10.357.140">
    <property type="entry name" value="UbiA prenyltransferase"/>
    <property type="match status" value="1"/>
</dbReference>
<evidence type="ECO:0000256" key="2">
    <source>
        <dbReference type="ARBA" id="ARBA00004863"/>
    </source>
</evidence>
<dbReference type="InterPro" id="IPR044878">
    <property type="entry name" value="UbiA_sf"/>
</dbReference>
<dbReference type="GO" id="GO:0009234">
    <property type="term" value="P:menaquinone biosynthetic process"/>
    <property type="evidence" value="ECO:0007669"/>
    <property type="project" value="UniProtKB-UniPathway"/>
</dbReference>
<dbReference type="CDD" id="cd13962">
    <property type="entry name" value="PT_UbiA_UBIAD1"/>
    <property type="match status" value="1"/>
</dbReference>
<evidence type="ECO:0000256" key="1">
    <source>
        <dbReference type="ARBA" id="ARBA00004141"/>
    </source>
</evidence>
<dbReference type="InterPro" id="IPR000537">
    <property type="entry name" value="UbiA_prenyltransferase"/>
</dbReference>
<dbReference type="AlphaFoldDB" id="A0A643F8Y8"/>
<keyword evidence="11" id="KW-1185">Reference proteome</keyword>
<name>A0A643F8Y8_IDEDE</name>
<keyword evidence="3" id="KW-0474">Menaquinone biosynthesis</keyword>
<gene>
    <name evidence="10" type="ORF">F7Q92_18345</name>
</gene>
<evidence type="ECO:0000313" key="10">
    <source>
        <dbReference type="EMBL" id="KAB0575753.1"/>
    </source>
</evidence>
<feature type="transmembrane region" description="Helical" evidence="9">
    <location>
        <begin position="253"/>
        <end position="272"/>
    </location>
</feature>
<reference evidence="10 11" key="1">
    <citation type="submission" date="2019-09" db="EMBL/GenBank/DDBJ databases">
        <title>Draft genome sequences of 48 bacterial type strains from the CCUG.</title>
        <authorList>
            <person name="Tunovic T."/>
            <person name="Pineiro-Iglesias B."/>
            <person name="Unosson C."/>
            <person name="Inganas E."/>
            <person name="Ohlen M."/>
            <person name="Cardew S."/>
            <person name="Jensie-Markopoulos S."/>
            <person name="Salva-Serra F."/>
            <person name="Jaen-Luchoro D."/>
            <person name="Karlsson R."/>
            <person name="Svensson-Stadler L."/>
            <person name="Chun J."/>
            <person name="Moore E."/>
        </authorList>
    </citation>
    <scope>NUCLEOTIDE SEQUENCE [LARGE SCALE GENOMIC DNA]</scope>
    <source>
        <strain evidence="10 11">CCUG 30977</strain>
    </source>
</reference>
<dbReference type="OrthoDB" id="9767568at2"/>
<accession>A0A643F8Y8</accession>
<keyword evidence="6 9" id="KW-0812">Transmembrane</keyword>
<evidence type="ECO:0000313" key="11">
    <source>
        <dbReference type="Proteomes" id="UP000430120"/>
    </source>
</evidence>
<comment type="caution">
    <text evidence="10">The sequence shown here is derived from an EMBL/GenBank/DDBJ whole genome shotgun (WGS) entry which is preliminary data.</text>
</comment>
<keyword evidence="5 10" id="KW-0808">Transferase</keyword>
<dbReference type="PIRSF" id="PIRSF005355">
    <property type="entry name" value="UBIAD1"/>
    <property type="match status" value="1"/>
</dbReference>
<keyword evidence="7 9" id="KW-1133">Transmembrane helix</keyword>
<feature type="transmembrane region" description="Helical" evidence="9">
    <location>
        <begin position="46"/>
        <end position="65"/>
    </location>
</feature>
<evidence type="ECO:0000256" key="3">
    <source>
        <dbReference type="ARBA" id="ARBA00022428"/>
    </source>
</evidence>
<dbReference type="PANTHER" id="PTHR13929">
    <property type="entry name" value="1,4-DIHYDROXY-2-NAPHTHOATE OCTAPRENYLTRANSFERASE"/>
    <property type="match status" value="1"/>
</dbReference>
<dbReference type="RefSeq" id="WP_151125543.1">
    <property type="nucleotide sequence ID" value="NZ_CP088081.1"/>
</dbReference>